<dbReference type="AlphaFoldDB" id="A0A443SP36"/>
<dbReference type="EMBL" id="NCKV01000988">
    <property type="protein sequence ID" value="RWS29277.1"/>
    <property type="molecule type" value="Genomic_DNA"/>
</dbReference>
<evidence type="ECO:0000259" key="2">
    <source>
        <dbReference type="Pfam" id="PF23287"/>
    </source>
</evidence>
<sequence length="240" mass="25491">VDDWDSGAVPSPAAGVGYLNPPTPGYANPETPQGGPFTPQTPGMYASSDHTYSPYQPTPSPSGISYQGSVASPASGGYMTPSPGYSATGVTPSPTTFGYSPMTPGGVPLSPMFNPQTPGAGMENLGACEWQTTDIEVRIKDNHLDKDLIAQHGIIRGISGGMCAVFLLSEDRVVNILSEQLEPVTPTAGDRVKVIFGHRDDRELTGKLVSIDNNEGVVEVDSSTRDLRMFHLRYLCKMKS</sequence>
<dbReference type="GO" id="GO:0003746">
    <property type="term" value="F:translation elongation factor activity"/>
    <property type="evidence" value="ECO:0007669"/>
    <property type="project" value="UniProtKB-KW"/>
</dbReference>
<dbReference type="Pfam" id="PF23287">
    <property type="entry name" value="KOW7_SPT5"/>
    <property type="match status" value="1"/>
</dbReference>
<proteinExistence type="predicted"/>
<feature type="region of interest" description="Disordered" evidence="1">
    <location>
        <begin position="1"/>
        <end position="68"/>
    </location>
</feature>
<protein>
    <submittedName>
        <fullName evidence="4">Transcription elongation factor SPT5-like protein</fullName>
    </submittedName>
</protein>
<accession>A0A443SP36</accession>
<dbReference type="InterPro" id="IPR041980">
    <property type="entry name" value="KOW_Spt5_6_metazoa"/>
</dbReference>
<keyword evidence="4" id="KW-0251">Elongation factor</keyword>
<evidence type="ECO:0000313" key="4">
    <source>
        <dbReference type="EMBL" id="RWS29277.1"/>
    </source>
</evidence>
<feature type="compositionally biased region" description="Low complexity" evidence="1">
    <location>
        <begin position="29"/>
        <end position="43"/>
    </location>
</feature>
<reference evidence="4 5" key="1">
    <citation type="journal article" date="2018" name="Gigascience">
        <title>Genomes of trombidid mites reveal novel predicted allergens and laterally-transferred genes associated with secondary metabolism.</title>
        <authorList>
            <person name="Dong X."/>
            <person name="Chaisiri K."/>
            <person name="Xia D."/>
            <person name="Armstrong S.D."/>
            <person name="Fang Y."/>
            <person name="Donnelly M.J."/>
            <person name="Kadowaki T."/>
            <person name="McGarry J.W."/>
            <person name="Darby A.C."/>
            <person name="Makepeace B.L."/>
        </authorList>
    </citation>
    <scope>NUCLEOTIDE SEQUENCE [LARGE SCALE GENOMIC DNA]</scope>
    <source>
        <strain evidence="4">UoL-UT</strain>
    </source>
</reference>
<feature type="domain" description="Spt5 KOW" evidence="2">
    <location>
        <begin position="184"/>
        <end position="238"/>
    </location>
</feature>
<dbReference type="Proteomes" id="UP000288716">
    <property type="component" value="Unassembled WGS sequence"/>
</dbReference>
<dbReference type="STRING" id="299467.A0A443SP36"/>
<gene>
    <name evidence="4" type="ORF">B4U80_00534</name>
</gene>
<feature type="non-terminal residue" evidence="4">
    <location>
        <position position="1"/>
    </location>
</feature>
<comment type="caution">
    <text evidence="4">The sequence shown here is derived from an EMBL/GenBank/DDBJ whole genome shotgun (WGS) entry which is preliminary data.</text>
</comment>
<dbReference type="VEuPathDB" id="VectorBase:LDEU002763"/>
<dbReference type="InterPro" id="IPR057934">
    <property type="entry name" value="KOW_Spt5_7"/>
</dbReference>
<evidence type="ECO:0000256" key="1">
    <source>
        <dbReference type="SAM" id="MobiDB-lite"/>
    </source>
</evidence>
<dbReference type="CDD" id="cd06086">
    <property type="entry name" value="KOW_Spt5_6"/>
    <property type="match status" value="1"/>
</dbReference>
<evidence type="ECO:0000259" key="3">
    <source>
        <dbReference type="Pfam" id="PF23288"/>
    </source>
</evidence>
<organism evidence="4 5">
    <name type="scientific">Leptotrombidium deliense</name>
    <dbReference type="NCBI Taxonomy" id="299467"/>
    <lineage>
        <taxon>Eukaryota</taxon>
        <taxon>Metazoa</taxon>
        <taxon>Ecdysozoa</taxon>
        <taxon>Arthropoda</taxon>
        <taxon>Chelicerata</taxon>
        <taxon>Arachnida</taxon>
        <taxon>Acari</taxon>
        <taxon>Acariformes</taxon>
        <taxon>Trombidiformes</taxon>
        <taxon>Prostigmata</taxon>
        <taxon>Anystina</taxon>
        <taxon>Parasitengona</taxon>
        <taxon>Trombiculoidea</taxon>
        <taxon>Trombiculidae</taxon>
        <taxon>Leptotrombidium</taxon>
    </lineage>
</organism>
<dbReference type="Pfam" id="PF23288">
    <property type="entry name" value="KOW6_SPT5"/>
    <property type="match status" value="1"/>
</dbReference>
<evidence type="ECO:0000313" key="5">
    <source>
        <dbReference type="Proteomes" id="UP000288716"/>
    </source>
</evidence>
<keyword evidence="4" id="KW-0648">Protein biosynthesis</keyword>
<feature type="domain" description="Spt5 KOW" evidence="3">
    <location>
        <begin position="129"/>
        <end position="183"/>
    </location>
</feature>
<keyword evidence="5" id="KW-1185">Reference proteome</keyword>
<dbReference type="OrthoDB" id="28901at2759"/>
<name>A0A443SP36_9ACAR</name>